<dbReference type="FunFam" id="3.40.1450.10:FF:000001">
    <property type="entry name" value="2,3-bisphosphoglycerate-independent phosphoglycerate mutase"/>
    <property type="match status" value="1"/>
</dbReference>
<dbReference type="InterPro" id="IPR005995">
    <property type="entry name" value="Pgm_bpd_ind"/>
</dbReference>
<dbReference type="CDD" id="cd16010">
    <property type="entry name" value="iPGM"/>
    <property type="match status" value="1"/>
</dbReference>
<dbReference type="InterPro" id="IPR017850">
    <property type="entry name" value="Alkaline_phosphatase_core_sf"/>
</dbReference>
<evidence type="ECO:0000256" key="10">
    <source>
        <dbReference type="ARBA" id="ARBA00023235"/>
    </source>
</evidence>
<evidence type="ECO:0000256" key="9">
    <source>
        <dbReference type="ARBA" id="ARBA00023211"/>
    </source>
</evidence>
<dbReference type="SUPFAM" id="SSF64158">
    <property type="entry name" value="2,3-Bisphosphoglycerate-independent phosphoglycerate mutase, substrate-binding domain"/>
    <property type="match status" value="1"/>
</dbReference>
<comment type="caution">
    <text evidence="18">The sequence shown here is derived from an EMBL/GenBank/DDBJ whole genome shotgun (WGS) entry which is preliminary data.</text>
</comment>
<dbReference type="GO" id="GO:0006096">
    <property type="term" value="P:glycolytic process"/>
    <property type="evidence" value="ECO:0007669"/>
    <property type="project" value="UniProtKB-UniPathway"/>
</dbReference>
<dbReference type="InterPro" id="IPR006124">
    <property type="entry name" value="Metalloenzyme"/>
</dbReference>
<comment type="similarity">
    <text evidence="5">Belongs to the BPG-independent phosphoglycerate mutase family.</text>
</comment>
<feature type="binding site" evidence="15">
    <location>
        <position position="449"/>
    </location>
    <ligand>
        <name>Mn(2+)</name>
        <dbReference type="ChEBI" id="CHEBI:29035"/>
        <label>2</label>
    </ligand>
</feature>
<organism evidence="18 19">
    <name type="scientific">Hypsibius exemplaris</name>
    <name type="common">Freshwater tardigrade</name>
    <dbReference type="NCBI Taxonomy" id="2072580"/>
    <lineage>
        <taxon>Eukaryota</taxon>
        <taxon>Metazoa</taxon>
        <taxon>Ecdysozoa</taxon>
        <taxon>Tardigrada</taxon>
        <taxon>Eutardigrada</taxon>
        <taxon>Parachela</taxon>
        <taxon>Hypsibioidea</taxon>
        <taxon>Hypsibiidae</taxon>
        <taxon>Hypsibius</taxon>
    </lineage>
</organism>
<evidence type="ECO:0000256" key="12">
    <source>
        <dbReference type="ARBA" id="ARBA00083354"/>
    </source>
</evidence>
<feature type="binding site" evidence="14">
    <location>
        <position position="195"/>
    </location>
    <ligand>
        <name>substrate</name>
    </ligand>
</feature>
<evidence type="ECO:0000256" key="8">
    <source>
        <dbReference type="ARBA" id="ARBA00023152"/>
    </source>
</evidence>
<feature type="binding site" evidence="15">
    <location>
        <position position="411"/>
    </location>
    <ligand>
        <name>Mn(2+)</name>
        <dbReference type="ChEBI" id="CHEBI:29035"/>
        <label>1</label>
    </ligand>
</feature>
<comment type="function">
    <text evidence="3">Catalyzes the interconversion of 2-phosphoglycerate and 3-phosphoglycerate.</text>
</comment>
<feature type="active site" description="Phosphoserine intermediate" evidence="13">
    <location>
        <position position="66"/>
    </location>
</feature>
<dbReference type="NCBIfam" id="TIGR01307">
    <property type="entry name" value="pgm_bpd_ind"/>
    <property type="match status" value="1"/>
</dbReference>
<evidence type="ECO:0000256" key="3">
    <source>
        <dbReference type="ARBA" id="ARBA00002315"/>
    </source>
</evidence>
<dbReference type="Gene3D" id="3.40.1450.10">
    <property type="entry name" value="BPG-independent phosphoglycerate mutase, domain B"/>
    <property type="match status" value="1"/>
</dbReference>
<dbReference type="AlphaFoldDB" id="A0A1W0XEJ5"/>
<feature type="binding site" evidence="14">
    <location>
        <position position="189"/>
    </location>
    <ligand>
        <name>substrate</name>
    </ligand>
</feature>
<evidence type="ECO:0000313" key="18">
    <source>
        <dbReference type="EMBL" id="OQV25910.1"/>
    </source>
</evidence>
<gene>
    <name evidence="18" type="ORF">BV898_00053</name>
</gene>
<accession>A0A1W0XEJ5</accession>
<comment type="pathway">
    <text evidence="4">Carbohydrate degradation; glycolysis; pyruvate from D-glyceraldehyde 3-phosphate: step 3/5.</text>
</comment>
<keyword evidence="8" id="KW-0324">Glycolysis</keyword>
<dbReference type="GO" id="GO:0005737">
    <property type="term" value="C:cytoplasm"/>
    <property type="evidence" value="ECO:0007669"/>
    <property type="project" value="InterPro"/>
</dbReference>
<name>A0A1W0XEJ5_HYPEX</name>
<dbReference type="PANTHER" id="PTHR31637:SF0">
    <property type="entry name" value="2,3-BISPHOSPHOGLYCERATE-INDEPENDENT PHOSPHOGLYCERATE MUTASE"/>
    <property type="match status" value="1"/>
</dbReference>
<feature type="binding site" evidence="15">
    <location>
        <position position="407"/>
    </location>
    <ligand>
        <name>Mn(2+)</name>
        <dbReference type="ChEBI" id="CHEBI:29035"/>
        <label>1</label>
    </ligand>
</feature>
<evidence type="ECO:0000256" key="1">
    <source>
        <dbReference type="ARBA" id="ARBA00000370"/>
    </source>
</evidence>
<dbReference type="SUPFAM" id="SSF53649">
    <property type="entry name" value="Alkaline phosphatase-like"/>
    <property type="match status" value="1"/>
</dbReference>
<evidence type="ECO:0000256" key="2">
    <source>
        <dbReference type="ARBA" id="ARBA00001936"/>
    </source>
</evidence>
<dbReference type="Pfam" id="PF06415">
    <property type="entry name" value="iPGM_N"/>
    <property type="match status" value="1"/>
</dbReference>
<evidence type="ECO:0000313" key="19">
    <source>
        <dbReference type="Proteomes" id="UP000192578"/>
    </source>
</evidence>
<dbReference type="GO" id="GO:0004619">
    <property type="term" value="F:phosphoglycerate mutase activity"/>
    <property type="evidence" value="ECO:0007669"/>
    <property type="project" value="UniProtKB-EC"/>
</dbReference>
<dbReference type="UniPathway" id="UPA00109">
    <property type="reaction ID" value="UER00186"/>
</dbReference>
<feature type="domain" description="Metalloenzyme" evidence="16">
    <location>
        <begin position="9"/>
        <end position="508"/>
    </location>
</feature>
<dbReference type="HAMAP" id="MF_01038">
    <property type="entry name" value="GpmI"/>
    <property type="match status" value="1"/>
</dbReference>
<feature type="binding site" evidence="15">
    <location>
        <position position="66"/>
    </location>
    <ligand>
        <name>Mn(2+)</name>
        <dbReference type="ChEBI" id="CHEBI:29035"/>
        <label>2</label>
    </ligand>
</feature>
<keyword evidence="10" id="KW-0413">Isomerase</keyword>
<evidence type="ECO:0000256" key="5">
    <source>
        <dbReference type="ARBA" id="ARBA00008819"/>
    </source>
</evidence>
<reference evidence="19" key="1">
    <citation type="submission" date="2017-01" db="EMBL/GenBank/DDBJ databases">
        <title>Comparative genomics of anhydrobiosis in the tardigrade Hypsibius dujardini.</title>
        <authorList>
            <person name="Yoshida Y."/>
            <person name="Koutsovoulos G."/>
            <person name="Laetsch D."/>
            <person name="Stevens L."/>
            <person name="Kumar S."/>
            <person name="Horikawa D."/>
            <person name="Ishino K."/>
            <person name="Komine S."/>
            <person name="Tomita M."/>
            <person name="Blaxter M."/>
            <person name="Arakawa K."/>
        </authorList>
    </citation>
    <scope>NUCLEOTIDE SEQUENCE [LARGE SCALE GENOMIC DNA]</scope>
    <source>
        <strain evidence="19">Z151</strain>
    </source>
</reference>
<feature type="binding site" evidence="14">
    <location>
        <position position="127"/>
    </location>
    <ligand>
        <name>substrate</name>
    </ligand>
</feature>
<keyword evidence="19" id="KW-1185">Reference proteome</keyword>
<evidence type="ECO:0000259" key="16">
    <source>
        <dbReference type="Pfam" id="PF01676"/>
    </source>
</evidence>
<keyword evidence="9 15" id="KW-0464">Manganese</keyword>
<dbReference type="PANTHER" id="PTHR31637">
    <property type="entry name" value="2,3-BISPHOSPHOGLYCERATE-INDEPENDENT PHOSPHOGLYCERATE MUTASE"/>
    <property type="match status" value="1"/>
</dbReference>
<evidence type="ECO:0000256" key="7">
    <source>
        <dbReference type="ARBA" id="ARBA00022723"/>
    </source>
</evidence>
<evidence type="ECO:0000256" key="15">
    <source>
        <dbReference type="PIRSR" id="PIRSR001492-3"/>
    </source>
</evidence>
<evidence type="ECO:0000256" key="11">
    <source>
        <dbReference type="ARBA" id="ARBA00071648"/>
    </source>
</evidence>
<protein>
    <recommendedName>
        <fullName evidence="11">2,3-bisphosphoglycerate-independent phosphoglycerate mutase</fullName>
        <ecNumber evidence="6">5.4.2.12</ecNumber>
    </recommendedName>
    <alternativeName>
        <fullName evidence="12">Cofactor-independent phosphoglycerate mutase homolog</fullName>
    </alternativeName>
</protein>
<dbReference type="Gene3D" id="3.40.720.10">
    <property type="entry name" value="Alkaline Phosphatase, subunit A"/>
    <property type="match status" value="1"/>
</dbReference>
<feature type="binding site" evidence="15">
    <location>
        <position position="448"/>
    </location>
    <ligand>
        <name>Mn(2+)</name>
        <dbReference type="ChEBI" id="CHEBI:29035"/>
        <label>2</label>
    </ligand>
</feature>
<dbReference type="GO" id="GO:0030145">
    <property type="term" value="F:manganese ion binding"/>
    <property type="evidence" value="ECO:0007669"/>
    <property type="project" value="InterPro"/>
</dbReference>
<feature type="binding site" evidence="14">
    <location>
        <begin position="268"/>
        <end position="271"/>
    </location>
    <ligand>
        <name>substrate</name>
    </ligand>
</feature>
<evidence type="ECO:0000256" key="13">
    <source>
        <dbReference type="PIRSR" id="PIRSR001492-1"/>
    </source>
</evidence>
<feature type="binding site" evidence="14">
    <location>
        <position position="340"/>
    </location>
    <ligand>
        <name>substrate</name>
    </ligand>
</feature>
<dbReference type="InterPro" id="IPR011258">
    <property type="entry name" value="BPG-indep_PGM_N"/>
</dbReference>
<evidence type="ECO:0000256" key="6">
    <source>
        <dbReference type="ARBA" id="ARBA00012026"/>
    </source>
</evidence>
<feature type="domain" description="BPG-independent PGAM N-terminal" evidence="17">
    <location>
        <begin position="86"/>
        <end position="303"/>
    </location>
</feature>
<dbReference type="EC" id="5.4.2.12" evidence="6"/>
<dbReference type="Proteomes" id="UP000192578">
    <property type="component" value="Unassembled WGS sequence"/>
</dbReference>
<proteinExistence type="inferred from homology"/>
<sequence>MAEKAQVNVCLIVIDGWGLSDQVYGNAIANALTPVMSKLSKDKERFTTLDASGLSVGLPRGLMGNSEVGHMNIGAGRVVFQDIVRINLDMENKKLQVNPQFLKACENANKKGGRLHLLGLVSDGGVHSHIDHLFALLEGAKAAHVPRTFVHFFADGRDTSPTSASKYLKQLLDFMQSIQYGEVATIVGRYYAMDRDKRWERIKVAYDGLVAGTGETVDDAQAALQLVEKRYSLGEKEGRQTDEFITPIVIKGISRIEDNDTLVFFNYRSDRMREIVETFGVKRNFETDNFPKNLHVLCMTQYNAEWSLPLLYPPANTENTLSEWIAHWKLHQFHCAETEKYAHVTFFFNGGKEKQVELEDRCMVPSPKVATYDLKPEMSADGVATKMVEAMESGHYRFVMCNFAPPDMVGHTGVYDAAVKAVDATDVAIGRVYESCKKNGFVLYVTSDHGNAEQMLSPEGKPHTAHTTNRVPFIMANTTRTFAPPAPGPDYNPALCDVAPTILDLLDLGKPVEMTGKTLLQPLL</sequence>
<feature type="binding site" evidence="15">
    <location>
        <position position="15"/>
    </location>
    <ligand>
        <name>Mn(2+)</name>
        <dbReference type="ChEBI" id="CHEBI:29035"/>
        <label>2</label>
    </ligand>
</feature>
<dbReference type="PIRSF" id="PIRSF001492">
    <property type="entry name" value="IPGAM"/>
    <property type="match status" value="1"/>
</dbReference>
<evidence type="ECO:0000256" key="14">
    <source>
        <dbReference type="PIRSR" id="PIRSR001492-2"/>
    </source>
</evidence>
<evidence type="ECO:0000256" key="4">
    <source>
        <dbReference type="ARBA" id="ARBA00004798"/>
    </source>
</evidence>
<dbReference type="OrthoDB" id="1886626at2759"/>
<dbReference type="Pfam" id="PF01676">
    <property type="entry name" value="Metalloenzyme"/>
    <property type="match status" value="1"/>
</dbReference>
<comment type="catalytic activity">
    <reaction evidence="1">
        <text>(2R)-2-phosphoglycerate = (2R)-3-phosphoglycerate</text>
        <dbReference type="Rhea" id="RHEA:15901"/>
        <dbReference type="ChEBI" id="CHEBI:58272"/>
        <dbReference type="ChEBI" id="CHEBI:58289"/>
        <dbReference type="EC" id="5.4.2.12"/>
    </reaction>
</comment>
<evidence type="ECO:0000259" key="17">
    <source>
        <dbReference type="Pfam" id="PF06415"/>
    </source>
</evidence>
<dbReference type="InterPro" id="IPR036646">
    <property type="entry name" value="PGAM_B_sf"/>
</dbReference>
<feature type="binding site" evidence="14">
    <location>
        <begin position="157"/>
        <end position="158"/>
    </location>
    <ligand>
        <name>substrate</name>
    </ligand>
</feature>
<dbReference type="EMBL" id="MTYJ01000001">
    <property type="protein sequence ID" value="OQV25910.1"/>
    <property type="molecule type" value="Genomic_DNA"/>
</dbReference>
<dbReference type="SMR" id="A0A1W0XEJ5"/>
<dbReference type="GO" id="GO:0006007">
    <property type="term" value="P:glucose catabolic process"/>
    <property type="evidence" value="ECO:0007669"/>
    <property type="project" value="InterPro"/>
</dbReference>
<keyword evidence="7 15" id="KW-0479">Metal-binding</keyword>
<comment type="cofactor">
    <cofactor evidence="2">
        <name>Mn(2+)</name>
        <dbReference type="ChEBI" id="CHEBI:29035"/>
    </cofactor>
</comment>
<feature type="binding site" evidence="15">
    <location>
        <position position="466"/>
    </location>
    <ligand>
        <name>Mn(2+)</name>
        <dbReference type="ChEBI" id="CHEBI:29035"/>
        <label>1</label>
    </ligand>
</feature>